<keyword evidence="2" id="KW-1185">Reference proteome</keyword>
<proteinExistence type="predicted"/>
<dbReference type="Proteomes" id="UP000014417">
    <property type="component" value="Unassembled WGS sequence"/>
</dbReference>
<comment type="caution">
    <text evidence="1">The sequence shown here is derived from an EMBL/GenBank/DDBJ whole genome shotgun (WGS) entry which is preliminary data.</text>
</comment>
<dbReference type="RefSeq" id="WP_016454940.1">
    <property type="nucleotide sequence ID" value="NZ_KE150269.1"/>
</dbReference>
<dbReference type="HOGENOM" id="CLU_1239254_0_0_11"/>
<dbReference type="AlphaFoldDB" id="S2X1Z8"/>
<gene>
    <name evidence="1" type="ORF">HMPREF9306_00078</name>
</gene>
<evidence type="ECO:0000313" key="2">
    <source>
        <dbReference type="Proteomes" id="UP000014417"/>
    </source>
</evidence>
<protein>
    <submittedName>
        <fullName evidence="1">Uncharacterized protein</fullName>
    </submittedName>
</protein>
<reference evidence="1 2" key="1">
    <citation type="submission" date="2013-04" db="EMBL/GenBank/DDBJ databases">
        <title>The Genome Sequence of Propionimicrobium lymphophilum ACS-093-V-SCH5.</title>
        <authorList>
            <consortium name="The Broad Institute Genomics Platform"/>
            <person name="Earl A."/>
            <person name="Ward D."/>
            <person name="Feldgarden M."/>
            <person name="Gevers D."/>
            <person name="Saerens B."/>
            <person name="Vaneechoutte M."/>
            <person name="Walker B."/>
            <person name="Young S."/>
            <person name="Zeng Q."/>
            <person name="Gargeya S."/>
            <person name="Fitzgerald M."/>
            <person name="Haas B."/>
            <person name="Abouelleil A."/>
            <person name="Allen A.W."/>
            <person name="Alvarado L."/>
            <person name="Arachchi H.M."/>
            <person name="Berlin A.M."/>
            <person name="Chapman S.B."/>
            <person name="Gainer-Dewar J."/>
            <person name="Goldberg J."/>
            <person name="Griggs A."/>
            <person name="Gujja S."/>
            <person name="Hansen M."/>
            <person name="Howarth C."/>
            <person name="Imamovic A."/>
            <person name="Ireland A."/>
            <person name="Larimer J."/>
            <person name="McCowan C."/>
            <person name="Murphy C."/>
            <person name="Pearson M."/>
            <person name="Poon T.W."/>
            <person name="Priest M."/>
            <person name="Roberts A."/>
            <person name="Saif S."/>
            <person name="Shea T."/>
            <person name="Sisk P."/>
            <person name="Sykes S."/>
            <person name="Wortman J."/>
            <person name="Nusbaum C."/>
            <person name="Birren B."/>
        </authorList>
    </citation>
    <scope>NUCLEOTIDE SEQUENCE [LARGE SCALE GENOMIC DNA]</scope>
    <source>
        <strain evidence="1 2">ACS-093-V-SCH5</strain>
    </source>
</reference>
<organism evidence="1 2">
    <name type="scientific">Propionimicrobium lymphophilum ACS-093-V-SCH5</name>
    <dbReference type="NCBI Taxonomy" id="883161"/>
    <lineage>
        <taxon>Bacteria</taxon>
        <taxon>Bacillati</taxon>
        <taxon>Actinomycetota</taxon>
        <taxon>Actinomycetes</taxon>
        <taxon>Propionibacteriales</taxon>
        <taxon>Propionibacteriaceae</taxon>
        <taxon>Propionimicrobium</taxon>
    </lineage>
</organism>
<accession>S2X1Z8</accession>
<name>S2X1Z8_9ACTN</name>
<evidence type="ECO:0000313" key="1">
    <source>
        <dbReference type="EMBL" id="EPD34044.1"/>
    </source>
</evidence>
<dbReference type="EMBL" id="AGZR01000001">
    <property type="protein sequence ID" value="EPD34044.1"/>
    <property type="molecule type" value="Genomic_DNA"/>
</dbReference>
<dbReference type="STRING" id="883161.HMPREF9306_00078"/>
<sequence>MKQAVNKRNLVLSASDLFDESEIPKKIDKLRSLLKYNAEHNISFSLGVDYETYLSRQRTEHLINNWLSNPLPLHWEGEDEDAPTKRFNIYCGSCKNIDHFEEIHYWLLESGEIKIVSLPNFFVIDNAPCPVVFPVGNPPLQENGRFLVFMEDEQFRPYFNFDALQQAEDQGRTIREYFKISCPNCSQGGIYCKPERLYTVIRSLIREGEKKVSIKNLARRISS</sequence>